<dbReference type="OrthoDB" id="680984at2"/>
<keyword evidence="3" id="KW-1185">Reference proteome</keyword>
<dbReference type="EMBL" id="CP014263">
    <property type="protein sequence ID" value="AQG79762.1"/>
    <property type="molecule type" value="Genomic_DNA"/>
</dbReference>
<evidence type="ECO:0000313" key="2">
    <source>
        <dbReference type="EMBL" id="AQG79762.1"/>
    </source>
</evidence>
<protein>
    <recommendedName>
        <fullName evidence="4">Gliding motility protein GldL</fullName>
    </recommendedName>
</protein>
<feature type="transmembrane region" description="Helical" evidence="1">
    <location>
        <begin position="12"/>
        <end position="34"/>
    </location>
</feature>
<proteinExistence type="predicted"/>
<evidence type="ECO:0000256" key="1">
    <source>
        <dbReference type="SAM" id="Phobius"/>
    </source>
</evidence>
<reference evidence="2 3" key="1">
    <citation type="submission" date="2016-01" db="EMBL/GenBank/DDBJ databases">
        <authorList>
            <person name="Oliw E.H."/>
        </authorList>
    </citation>
    <scope>NUCLEOTIDE SEQUENCE [LARGE SCALE GENOMIC DNA]</scope>
    <source>
        <strain evidence="2 3">DY10</strain>
    </source>
</reference>
<dbReference type="Proteomes" id="UP000187941">
    <property type="component" value="Chromosome"/>
</dbReference>
<keyword evidence="1" id="KW-0472">Membrane</keyword>
<name>A0A1P9WWJ9_9BACT</name>
<organism evidence="2 3">
    <name type="scientific">Spirosoma montaniterrae</name>
    <dbReference type="NCBI Taxonomy" id="1178516"/>
    <lineage>
        <taxon>Bacteria</taxon>
        <taxon>Pseudomonadati</taxon>
        <taxon>Bacteroidota</taxon>
        <taxon>Cytophagia</taxon>
        <taxon>Cytophagales</taxon>
        <taxon>Cytophagaceae</taxon>
        <taxon>Spirosoma</taxon>
    </lineage>
</organism>
<dbReference type="AlphaFoldDB" id="A0A1P9WWJ9"/>
<dbReference type="RefSeq" id="WP_083732815.1">
    <property type="nucleotide sequence ID" value="NZ_CP014263.1"/>
</dbReference>
<sequence length="72" mass="8064">MLLLVKQSWKPYLRLIAIANLLYCGLTAGLMIYFYQRLTVWGLAYFVAEIIVVAGLALVELKTAVNLPPHGK</sequence>
<keyword evidence="1" id="KW-0812">Transmembrane</keyword>
<dbReference type="KEGG" id="smon:AWR27_10760"/>
<evidence type="ECO:0000313" key="3">
    <source>
        <dbReference type="Proteomes" id="UP000187941"/>
    </source>
</evidence>
<accession>A0A1P9WWJ9</accession>
<dbReference type="STRING" id="1178516.AWR27_10760"/>
<keyword evidence="1" id="KW-1133">Transmembrane helix</keyword>
<evidence type="ECO:0008006" key="4">
    <source>
        <dbReference type="Google" id="ProtNLM"/>
    </source>
</evidence>
<gene>
    <name evidence="2" type="ORF">AWR27_10760</name>
</gene>
<feature type="transmembrane region" description="Helical" evidence="1">
    <location>
        <begin position="40"/>
        <end position="59"/>
    </location>
</feature>